<protein>
    <recommendedName>
        <fullName evidence="3">17 kDa surface antigen</fullName>
    </recommendedName>
</protein>
<evidence type="ECO:0000313" key="6">
    <source>
        <dbReference type="EMBL" id="AYJ87925.1"/>
    </source>
</evidence>
<reference evidence="6 7" key="1">
    <citation type="submission" date="2018-09" db="EMBL/GenBank/DDBJ databases">
        <title>Sphingomonas peninsula sp. nov., isolated from fildes peninsula, Antarctic soil.</title>
        <authorList>
            <person name="Yingchao G."/>
        </authorList>
    </citation>
    <scope>NUCLEOTIDE SEQUENCE [LARGE SCALE GENOMIC DNA]</scope>
    <source>
        <strain evidence="6 7">YZ-8</strain>
    </source>
</reference>
<dbReference type="AlphaFoldDB" id="A0A494TS75"/>
<dbReference type="KEGG" id="spha:D3Y57_11255"/>
<accession>A0A494TS75</accession>
<gene>
    <name evidence="6" type="ORF">D3Y57_11255</name>
</gene>
<organism evidence="6 7">
    <name type="scientific">Sphingomonas paeninsulae</name>
    <dbReference type="NCBI Taxonomy" id="2319844"/>
    <lineage>
        <taxon>Bacteria</taxon>
        <taxon>Pseudomonadati</taxon>
        <taxon>Pseudomonadota</taxon>
        <taxon>Alphaproteobacteria</taxon>
        <taxon>Sphingomonadales</taxon>
        <taxon>Sphingomonadaceae</taxon>
        <taxon>Sphingomonas</taxon>
    </lineage>
</organism>
<dbReference type="Proteomes" id="UP000276254">
    <property type="component" value="Chromosome"/>
</dbReference>
<keyword evidence="4" id="KW-0449">Lipoprotein</keyword>
<evidence type="ECO:0000313" key="7">
    <source>
        <dbReference type="Proteomes" id="UP000276254"/>
    </source>
</evidence>
<evidence type="ECO:0000259" key="5">
    <source>
        <dbReference type="Pfam" id="PF05433"/>
    </source>
</evidence>
<evidence type="ECO:0000256" key="1">
    <source>
        <dbReference type="ARBA" id="ARBA00004459"/>
    </source>
</evidence>
<dbReference type="EMBL" id="CP032829">
    <property type="protein sequence ID" value="AYJ87925.1"/>
    <property type="molecule type" value="Genomic_DNA"/>
</dbReference>
<comment type="subcellular location">
    <subcellularLocation>
        <location evidence="1">Cell outer membrane</location>
        <topology evidence="1">Lipid-anchor</topology>
    </subcellularLocation>
</comment>
<evidence type="ECO:0000256" key="4">
    <source>
        <dbReference type="ARBA" id="ARBA00023288"/>
    </source>
</evidence>
<dbReference type="Pfam" id="PF05433">
    <property type="entry name" value="Rick_17kDa_Anti"/>
    <property type="match status" value="1"/>
</dbReference>
<feature type="domain" description="Glycine zipper 2TM" evidence="5">
    <location>
        <begin position="45"/>
        <end position="84"/>
    </location>
</feature>
<dbReference type="GO" id="GO:0009279">
    <property type="term" value="C:cell outer membrane"/>
    <property type="evidence" value="ECO:0007669"/>
    <property type="project" value="UniProtKB-SubCell"/>
</dbReference>
<comment type="similarity">
    <text evidence="2">Belongs to the rickettsiale 17 kDa surface antigen family.</text>
</comment>
<evidence type="ECO:0000256" key="3">
    <source>
        <dbReference type="ARBA" id="ARBA00015281"/>
    </source>
</evidence>
<evidence type="ECO:0000256" key="2">
    <source>
        <dbReference type="ARBA" id="ARBA00008681"/>
    </source>
</evidence>
<keyword evidence="7" id="KW-1185">Reference proteome</keyword>
<sequence length="93" mass="9644">MVLSAVAMIAPTLAISSPAEARRHYRERDGRHDQRYCTRNNGTTGLIVGGVGGALLGRAIDTRGDRAVGTIGGAALGALAGRAIDRGGSRRCR</sequence>
<proteinExistence type="inferred from homology"/>
<dbReference type="InterPro" id="IPR008816">
    <property type="entry name" value="Gly_zipper_2TM_dom"/>
</dbReference>
<name>A0A494TS75_SPHPE</name>